<evidence type="ECO:0000256" key="1">
    <source>
        <dbReference type="ARBA" id="ARBA00022603"/>
    </source>
</evidence>
<evidence type="ECO:0000256" key="4">
    <source>
        <dbReference type="ARBA" id="ARBA00048391"/>
    </source>
</evidence>
<organism evidence="8 9">
    <name type="scientific">Rhodosalinus sediminis</name>
    <dbReference type="NCBI Taxonomy" id="1940533"/>
    <lineage>
        <taxon>Bacteria</taxon>
        <taxon>Pseudomonadati</taxon>
        <taxon>Pseudomonadota</taxon>
        <taxon>Alphaproteobacteria</taxon>
        <taxon>Rhodobacterales</taxon>
        <taxon>Paracoccaceae</taxon>
        <taxon>Rhodosalinus</taxon>
    </lineage>
</organism>
<evidence type="ECO:0000256" key="3">
    <source>
        <dbReference type="ARBA" id="ARBA00022691"/>
    </source>
</evidence>
<dbReference type="RefSeq" id="WP_115978280.1">
    <property type="nucleotide sequence ID" value="NZ_QOHR01000002.1"/>
</dbReference>
<feature type="domain" description="Methyltransferase small" evidence="6">
    <location>
        <begin position="100"/>
        <end position="211"/>
    </location>
</feature>
<dbReference type="SUPFAM" id="SSF53335">
    <property type="entry name" value="S-adenosyl-L-methionine-dependent methyltransferases"/>
    <property type="match status" value="1"/>
</dbReference>
<comment type="similarity">
    <text evidence="5">Belongs to the protein N5-glutamine methyltransferase family. PrmC subfamily.</text>
</comment>
<dbReference type="EMBL" id="QOHR01000002">
    <property type="protein sequence ID" value="REC58449.1"/>
    <property type="molecule type" value="Genomic_DNA"/>
</dbReference>
<evidence type="ECO:0000313" key="9">
    <source>
        <dbReference type="Proteomes" id="UP000257131"/>
    </source>
</evidence>
<dbReference type="Gene3D" id="3.40.50.150">
    <property type="entry name" value="Vaccinia Virus protein VP39"/>
    <property type="match status" value="1"/>
</dbReference>
<dbReference type="InterPro" id="IPR019874">
    <property type="entry name" value="RF_methyltr_PrmC"/>
</dbReference>
<dbReference type="HAMAP" id="MF_02126">
    <property type="entry name" value="RF_methyltr_PrmC"/>
    <property type="match status" value="1"/>
</dbReference>
<dbReference type="NCBIfam" id="TIGR03534">
    <property type="entry name" value="RF_mod_PrmC"/>
    <property type="match status" value="1"/>
</dbReference>
<comment type="caution">
    <text evidence="8">The sequence shown here is derived from an EMBL/GenBank/DDBJ whole genome shotgun (WGS) entry which is preliminary data.</text>
</comment>
<dbReference type="InterPro" id="IPR050320">
    <property type="entry name" value="N5-glutamine_MTase"/>
</dbReference>
<dbReference type="PANTHER" id="PTHR18895">
    <property type="entry name" value="HEMK METHYLTRANSFERASE"/>
    <property type="match status" value="1"/>
</dbReference>
<dbReference type="OrthoDB" id="9800643at2"/>
<keyword evidence="9" id="KW-1185">Reference proteome</keyword>
<dbReference type="Pfam" id="PF17827">
    <property type="entry name" value="PrmC_N"/>
    <property type="match status" value="1"/>
</dbReference>
<sequence length="281" mass="28946">MSVAAALAEGRARLAAAGVESPARDARLLLAEALGVEAGRLAIMGPDPVDAAAAAAYAAMLDRRAAREPVAHILGRRLFWGRSFRVTADVLDPRPETESLVAAALEAPFARVLDLGTGSGALAVTLLAERPEATGVATDLSHAALEVAAENAARHGVASRLTLRRADWAEGIAGPFELIVSNPPYLAEAEMAEVAPEVAREPRMALTPGGDGLAAYRAIAAAAPRLLAPAGRLLVEIGMTQGAPVAALLRAAGLDAVAVRPDLDGRDRVVAARRRPAEAPE</sequence>
<dbReference type="CDD" id="cd02440">
    <property type="entry name" value="AdoMet_MTases"/>
    <property type="match status" value="1"/>
</dbReference>
<keyword evidence="1 5" id="KW-0489">Methyltransferase</keyword>
<dbReference type="InterPro" id="IPR004556">
    <property type="entry name" value="HemK-like"/>
</dbReference>
<dbReference type="InterPro" id="IPR002052">
    <property type="entry name" value="DNA_methylase_N6_adenine_CS"/>
</dbReference>
<feature type="binding site" evidence="5">
    <location>
        <position position="139"/>
    </location>
    <ligand>
        <name>S-adenosyl-L-methionine</name>
        <dbReference type="ChEBI" id="CHEBI:59789"/>
    </ligand>
</feature>
<name>A0A3D9BY79_9RHOB</name>
<dbReference type="InterPro" id="IPR029063">
    <property type="entry name" value="SAM-dependent_MTases_sf"/>
</dbReference>
<dbReference type="InterPro" id="IPR007848">
    <property type="entry name" value="Small_mtfrase_dom"/>
</dbReference>
<gene>
    <name evidence="5 8" type="primary">prmC</name>
    <name evidence="8" type="ORF">DRV84_02480</name>
</gene>
<evidence type="ECO:0000259" key="7">
    <source>
        <dbReference type="Pfam" id="PF17827"/>
    </source>
</evidence>
<dbReference type="EC" id="2.1.1.297" evidence="5"/>
<dbReference type="AlphaFoldDB" id="A0A3D9BY79"/>
<dbReference type="GO" id="GO:0032259">
    <property type="term" value="P:methylation"/>
    <property type="evidence" value="ECO:0007669"/>
    <property type="project" value="UniProtKB-KW"/>
</dbReference>
<keyword evidence="3 5" id="KW-0949">S-adenosyl-L-methionine</keyword>
<evidence type="ECO:0000256" key="5">
    <source>
        <dbReference type="HAMAP-Rule" id="MF_02126"/>
    </source>
</evidence>
<reference evidence="8 9" key="1">
    <citation type="journal article" date="2017" name="Int. J. Syst. Evol. Microbiol.">
        <title>Rhodosalinus sediminis gen. nov., sp. nov., isolated from marine saltern.</title>
        <authorList>
            <person name="Guo L.Y."/>
            <person name="Ling S.K."/>
            <person name="Li C.M."/>
            <person name="Chen G.J."/>
            <person name="Du Z.J."/>
        </authorList>
    </citation>
    <scope>NUCLEOTIDE SEQUENCE [LARGE SCALE GENOMIC DNA]</scope>
    <source>
        <strain evidence="8 9">WDN1C137</strain>
    </source>
</reference>
<feature type="domain" description="Release factor glutamine methyltransferase N-terminal" evidence="7">
    <location>
        <begin position="6"/>
        <end position="75"/>
    </location>
</feature>
<dbReference type="GO" id="GO:0003676">
    <property type="term" value="F:nucleic acid binding"/>
    <property type="evidence" value="ECO:0007669"/>
    <property type="project" value="InterPro"/>
</dbReference>
<comment type="catalytic activity">
    <reaction evidence="4 5">
        <text>L-glutaminyl-[peptide chain release factor] + S-adenosyl-L-methionine = N(5)-methyl-L-glutaminyl-[peptide chain release factor] + S-adenosyl-L-homocysteine + H(+)</text>
        <dbReference type="Rhea" id="RHEA:42896"/>
        <dbReference type="Rhea" id="RHEA-COMP:10271"/>
        <dbReference type="Rhea" id="RHEA-COMP:10272"/>
        <dbReference type="ChEBI" id="CHEBI:15378"/>
        <dbReference type="ChEBI" id="CHEBI:30011"/>
        <dbReference type="ChEBI" id="CHEBI:57856"/>
        <dbReference type="ChEBI" id="CHEBI:59789"/>
        <dbReference type="ChEBI" id="CHEBI:61891"/>
        <dbReference type="EC" id="2.1.1.297"/>
    </reaction>
</comment>
<dbReference type="GO" id="GO:0102559">
    <property type="term" value="F:peptide chain release factor N(5)-glutamine methyltransferase activity"/>
    <property type="evidence" value="ECO:0007669"/>
    <property type="project" value="UniProtKB-EC"/>
</dbReference>
<feature type="binding site" evidence="5">
    <location>
        <position position="168"/>
    </location>
    <ligand>
        <name>S-adenosyl-L-methionine</name>
        <dbReference type="ChEBI" id="CHEBI:59789"/>
    </ligand>
</feature>
<comment type="function">
    <text evidence="5">Methylates the class 1 translation termination release factors RF1/PrfA and RF2/PrfB on the glutamine residue of the universally conserved GGQ motif.</text>
</comment>
<dbReference type="Proteomes" id="UP000257131">
    <property type="component" value="Unassembled WGS sequence"/>
</dbReference>
<keyword evidence="2 5" id="KW-0808">Transferase</keyword>
<dbReference type="InterPro" id="IPR040758">
    <property type="entry name" value="PrmC_N"/>
</dbReference>
<feature type="binding site" evidence="5">
    <location>
        <begin position="182"/>
        <end position="185"/>
    </location>
    <ligand>
        <name>substrate</name>
    </ligand>
</feature>
<dbReference type="PROSITE" id="PS00092">
    <property type="entry name" value="N6_MTASE"/>
    <property type="match status" value="1"/>
</dbReference>
<feature type="binding site" evidence="5">
    <location>
        <begin position="116"/>
        <end position="120"/>
    </location>
    <ligand>
        <name>S-adenosyl-L-methionine</name>
        <dbReference type="ChEBI" id="CHEBI:59789"/>
    </ligand>
</feature>
<feature type="binding site" evidence="5">
    <location>
        <position position="182"/>
    </location>
    <ligand>
        <name>S-adenosyl-L-methionine</name>
        <dbReference type="ChEBI" id="CHEBI:59789"/>
    </ligand>
</feature>
<protein>
    <recommendedName>
        <fullName evidence="5">Release factor glutamine methyltransferase</fullName>
        <shortName evidence="5">RF MTase</shortName>
        <ecNumber evidence="5">2.1.1.297</ecNumber>
    </recommendedName>
    <alternativeName>
        <fullName evidence="5">N5-glutamine methyltransferase PrmC</fullName>
    </alternativeName>
    <alternativeName>
        <fullName evidence="5">Protein-(glutamine-N5) MTase PrmC</fullName>
    </alternativeName>
    <alternativeName>
        <fullName evidence="5">Protein-glutamine N-methyltransferase PrmC</fullName>
    </alternativeName>
</protein>
<evidence type="ECO:0000256" key="2">
    <source>
        <dbReference type="ARBA" id="ARBA00022679"/>
    </source>
</evidence>
<dbReference type="Pfam" id="PF05175">
    <property type="entry name" value="MTS"/>
    <property type="match status" value="1"/>
</dbReference>
<proteinExistence type="inferred from homology"/>
<dbReference type="NCBIfam" id="TIGR00536">
    <property type="entry name" value="hemK_fam"/>
    <property type="match status" value="1"/>
</dbReference>
<dbReference type="Gene3D" id="1.10.8.10">
    <property type="entry name" value="DNA helicase RuvA subunit, C-terminal domain"/>
    <property type="match status" value="1"/>
</dbReference>
<evidence type="ECO:0000259" key="6">
    <source>
        <dbReference type="Pfam" id="PF05175"/>
    </source>
</evidence>
<accession>A0A3D9BY79</accession>
<dbReference type="PANTHER" id="PTHR18895:SF74">
    <property type="entry name" value="MTRF1L RELEASE FACTOR GLUTAMINE METHYLTRANSFERASE"/>
    <property type="match status" value="1"/>
</dbReference>
<evidence type="ECO:0000313" key="8">
    <source>
        <dbReference type="EMBL" id="REC58449.1"/>
    </source>
</evidence>